<keyword evidence="10" id="KW-1185">Reference proteome</keyword>
<dbReference type="EMBL" id="FOIM01000021">
    <property type="protein sequence ID" value="SET95681.1"/>
    <property type="molecule type" value="Genomic_DNA"/>
</dbReference>
<evidence type="ECO:0000256" key="5">
    <source>
        <dbReference type="ARBA" id="ARBA00022679"/>
    </source>
</evidence>
<dbReference type="SUPFAM" id="SSF52728">
    <property type="entry name" value="PTS IIb component"/>
    <property type="match status" value="1"/>
</dbReference>
<protein>
    <submittedName>
        <fullName evidence="9">PTS system, sorbose-specific IIB component</fullName>
    </submittedName>
</protein>
<evidence type="ECO:0000313" key="10">
    <source>
        <dbReference type="Proteomes" id="UP000198508"/>
    </source>
</evidence>
<keyword evidence="4" id="KW-0762">Sugar transport</keyword>
<keyword evidence="2" id="KW-0813">Transport</keyword>
<dbReference type="GO" id="GO:0005737">
    <property type="term" value="C:cytoplasm"/>
    <property type="evidence" value="ECO:0007669"/>
    <property type="project" value="UniProtKB-SubCell"/>
</dbReference>
<keyword evidence="7" id="KW-0418">Kinase</keyword>
<proteinExistence type="predicted"/>
<feature type="domain" description="PTS EIIB type-4" evidence="8">
    <location>
        <begin position="1"/>
        <end position="154"/>
    </location>
</feature>
<organism evidence="9 10">
    <name type="scientific">Enterocloster lavalensis</name>
    <dbReference type="NCBI Taxonomy" id="460384"/>
    <lineage>
        <taxon>Bacteria</taxon>
        <taxon>Bacillati</taxon>
        <taxon>Bacillota</taxon>
        <taxon>Clostridia</taxon>
        <taxon>Lachnospirales</taxon>
        <taxon>Lachnospiraceae</taxon>
        <taxon>Enterocloster</taxon>
    </lineage>
</organism>
<dbReference type="InterPro" id="IPR004720">
    <property type="entry name" value="PTS_IIB_sorbose-sp"/>
</dbReference>
<sequence length="154" mass="17512">MITIARIDERLIHGQVAYAWTVAYKSEAIMVIDNEIAKDKFQISLLQMACPAGVKCFICDEDKAVELLKKYEKRKIFVVVKHPGTLLSICKKGCGLEAVNVGGLYFKEGRRQISKTVYVDPEMEEIFRELDSLGVRLENRTTPTDPEEDLMKLL</sequence>
<dbReference type="GO" id="GO:0008982">
    <property type="term" value="F:protein-N(PI)-phosphohistidine-sugar phosphotransferase activity"/>
    <property type="evidence" value="ECO:0007669"/>
    <property type="project" value="InterPro"/>
</dbReference>
<evidence type="ECO:0000259" key="8">
    <source>
        <dbReference type="PROSITE" id="PS51101"/>
    </source>
</evidence>
<dbReference type="GO" id="GO:0016301">
    <property type="term" value="F:kinase activity"/>
    <property type="evidence" value="ECO:0007669"/>
    <property type="project" value="UniProtKB-KW"/>
</dbReference>
<comment type="subcellular location">
    <subcellularLocation>
        <location evidence="1">Cytoplasm</location>
    </subcellularLocation>
</comment>
<dbReference type="STRING" id="460384.SAMN05216313_12145"/>
<accession>A0A1I0IFG7</accession>
<name>A0A1I0IFG7_9FIRM</name>
<dbReference type="PROSITE" id="PS51101">
    <property type="entry name" value="PTS_EIIB_TYPE_4"/>
    <property type="match status" value="1"/>
</dbReference>
<reference evidence="10" key="1">
    <citation type="submission" date="2016-10" db="EMBL/GenBank/DDBJ databases">
        <authorList>
            <person name="Varghese N."/>
            <person name="Submissions S."/>
        </authorList>
    </citation>
    <scope>NUCLEOTIDE SEQUENCE [LARGE SCALE GENOMIC DNA]</scope>
    <source>
        <strain evidence="10">NLAE-zl-G277</strain>
    </source>
</reference>
<keyword evidence="6" id="KW-0598">Phosphotransferase system</keyword>
<evidence type="ECO:0000256" key="7">
    <source>
        <dbReference type="ARBA" id="ARBA00022777"/>
    </source>
</evidence>
<keyword evidence="5" id="KW-0808">Transferase</keyword>
<evidence type="ECO:0000256" key="6">
    <source>
        <dbReference type="ARBA" id="ARBA00022683"/>
    </source>
</evidence>
<dbReference type="RefSeq" id="WP_092367023.1">
    <property type="nucleotide sequence ID" value="NZ_CABJCG010000011.1"/>
</dbReference>
<dbReference type="InterPro" id="IPR036667">
    <property type="entry name" value="PTS_IIB_sorbose-sp_sf"/>
</dbReference>
<dbReference type="AlphaFoldDB" id="A0A1I0IFG7"/>
<evidence type="ECO:0000313" key="9">
    <source>
        <dbReference type="EMBL" id="SET95681.1"/>
    </source>
</evidence>
<dbReference type="Gene3D" id="3.40.35.10">
    <property type="entry name" value="Phosphotransferase system, sorbose subfamily IIB component"/>
    <property type="match status" value="1"/>
</dbReference>
<dbReference type="Proteomes" id="UP000198508">
    <property type="component" value="Unassembled WGS sequence"/>
</dbReference>
<keyword evidence="3" id="KW-0963">Cytoplasm</keyword>
<evidence type="ECO:0000256" key="3">
    <source>
        <dbReference type="ARBA" id="ARBA00022490"/>
    </source>
</evidence>
<evidence type="ECO:0000256" key="4">
    <source>
        <dbReference type="ARBA" id="ARBA00022597"/>
    </source>
</evidence>
<evidence type="ECO:0000256" key="1">
    <source>
        <dbReference type="ARBA" id="ARBA00004496"/>
    </source>
</evidence>
<gene>
    <name evidence="9" type="ORF">SAMN05216313_12145</name>
</gene>
<dbReference type="GeneID" id="93281161"/>
<evidence type="ECO:0000256" key="2">
    <source>
        <dbReference type="ARBA" id="ARBA00022448"/>
    </source>
</evidence>
<dbReference type="Pfam" id="PF03830">
    <property type="entry name" value="PTSIIB_sorb"/>
    <property type="match status" value="1"/>
</dbReference>
<dbReference type="GO" id="GO:0009401">
    <property type="term" value="P:phosphoenolpyruvate-dependent sugar phosphotransferase system"/>
    <property type="evidence" value="ECO:0007669"/>
    <property type="project" value="UniProtKB-KW"/>
</dbReference>